<sequence length="294" mass="33168">MSIIKPLGIPKVKALGLKNINGIVKTQSKSLSIKYISCSKDDKLIYLVFNVIGNNLENADASIYVDEIDSMINDEAVPKTKVSILKTGAKRITLSFDKNKDFRESFFDDGNLFQATIACDGLSANSEEFKLLFPNKQTLWEKIYAKYPKPYSKKPCNENYYNQCAIRMSISLLGAGIKLNGVKNKTNPGGQIKCSHGHILGAYNLKEFIIDENLFGKAQEFNGTTDNNVLNKVSKKRGILFFEAFEEDNTDDGTDNPNRSSNYRHIEVWDGKKLLSGFDNQMFKAKLILFWEIK</sequence>
<dbReference type="Gene3D" id="4.10.280.80">
    <property type="match status" value="1"/>
</dbReference>
<proteinExistence type="predicted"/>
<evidence type="ECO:0000313" key="1">
    <source>
        <dbReference type="EMBL" id="SEN01008.1"/>
    </source>
</evidence>
<dbReference type="Pfam" id="PF14113">
    <property type="entry name" value="Tae4"/>
    <property type="match status" value="1"/>
</dbReference>
<dbReference type="Proteomes" id="UP000199450">
    <property type="component" value="Unassembled WGS sequence"/>
</dbReference>
<dbReference type="Gene3D" id="3.90.1720.80">
    <property type="match status" value="1"/>
</dbReference>
<evidence type="ECO:0000313" key="2">
    <source>
        <dbReference type="Proteomes" id="UP000199450"/>
    </source>
</evidence>
<dbReference type="EMBL" id="FOBV01000011">
    <property type="protein sequence ID" value="SEN01008.1"/>
    <property type="molecule type" value="Genomic_DNA"/>
</dbReference>
<gene>
    <name evidence="1" type="ORF">SAMN05421856_11160</name>
</gene>
<keyword evidence="2" id="KW-1185">Reference proteome</keyword>
<organism evidence="1 2">
    <name type="scientific">Chryseobacterium taichungense</name>
    <dbReference type="NCBI Taxonomy" id="295069"/>
    <lineage>
        <taxon>Bacteria</taxon>
        <taxon>Pseudomonadati</taxon>
        <taxon>Bacteroidota</taxon>
        <taxon>Flavobacteriia</taxon>
        <taxon>Flavobacteriales</taxon>
        <taxon>Weeksellaceae</taxon>
        <taxon>Chryseobacterium group</taxon>
        <taxon>Chryseobacterium</taxon>
    </lineage>
</organism>
<dbReference type="InterPro" id="IPR025562">
    <property type="entry name" value="Tae4"/>
</dbReference>
<dbReference type="RefSeq" id="WP_177175321.1">
    <property type="nucleotide sequence ID" value="NZ_FOBV01000011.1"/>
</dbReference>
<name>A0A1H8D335_9FLAO</name>
<dbReference type="STRING" id="295069.SAMN05421856_11160"/>
<reference evidence="2" key="1">
    <citation type="submission" date="2016-10" db="EMBL/GenBank/DDBJ databases">
        <authorList>
            <person name="Varghese N."/>
            <person name="Submissions S."/>
        </authorList>
    </citation>
    <scope>NUCLEOTIDE SEQUENCE [LARGE SCALE GENOMIC DNA]</scope>
    <source>
        <strain evidence="2">DSM 17453</strain>
    </source>
</reference>
<accession>A0A1H8D335</accession>
<dbReference type="AlphaFoldDB" id="A0A1H8D335"/>
<protein>
    <submittedName>
        <fullName evidence="1">Type VI secretion system (T6SS), amidase effector protein 4</fullName>
    </submittedName>
</protein>